<protein>
    <recommendedName>
        <fullName evidence="2">NACHT domain-containing protein</fullName>
    </recommendedName>
</protein>
<dbReference type="Proteomes" id="UP000467700">
    <property type="component" value="Unassembled WGS sequence"/>
</dbReference>
<dbReference type="PANTHER" id="PTHR10039">
    <property type="entry name" value="AMELOGENIN"/>
    <property type="match status" value="1"/>
</dbReference>
<dbReference type="InterPro" id="IPR056884">
    <property type="entry name" value="NPHP3-like_N"/>
</dbReference>
<organism evidence="3 4">
    <name type="scientific">Cyclocybe aegerita</name>
    <name type="common">Black poplar mushroom</name>
    <name type="synonym">Agrocybe aegerita</name>
    <dbReference type="NCBI Taxonomy" id="1973307"/>
    <lineage>
        <taxon>Eukaryota</taxon>
        <taxon>Fungi</taxon>
        <taxon>Dikarya</taxon>
        <taxon>Basidiomycota</taxon>
        <taxon>Agaricomycotina</taxon>
        <taxon>Agaricomycetes</taxon>
        <taxon>Agaricomycetidae</taxon>
        <taxon>Agaricales</taxon>
        <taxon>Agaricineae</taxon>
        <taxon>Bolbitiaceae</taxon>
        <taxon>Cyclocybe</taxon>
    </lineage>
</organism>
<accession>A0A8S0WXN4</accession>
<dbReference type="EMBL" id="CACVBS010000032">
    <property type="protein sequence ID" value="CAA7261308.1"/>
    <property type="molecule type" value="Genomic_DNA"/>
</dbReference>
<evidence type="ECO:0000256" key="1">
    <source>
        <dbReference type="ARBA" id="ARBA00022737"/>
    </source>
</evidence>
<dbReference type="PANTHER" id="PTHR10039:SF17">
    <property type="entry name" value="FUNGAL STAND N-TERMINAL GOODBYE DOMAIN-CONTAINING PROTEIN-RELATED"/>
    <property type="match status" value="1"/>
</dbReference>
<gene>
    <name evidence="3" type="ORF">AAE3_LOCUS3435</name>
</gene>
<dbReference type="InterPro" id="IPR007111">
    <property type="entry name" value="NACHT_NTPase"/>
</dbReference>
<dbReference type="OrthoDB" id="4760524at2759"/>
<dbReference type="Gene3D" id="3.40.50.300">
    <property type="entry name" value="P-loop containing nucleotide triphosphate hydrolases"/>
    <property type="match status" value="1"/>
</dbReference>
<comment type="caution">
    <text evidence="3">The sequence shown here is derived from an EMBL/GenBank/DDBJ whole genome shotgun (WGS) entry which is preliminary data.</text>
</comment>
<feature type="domain" description="NACHT" evidence="2">
    <location>
        <begin position="121"/>
        <end position="271"/>
    </location>
</feature>
<evidence type="ECO:0000259" key="2">
    <source>
        <dbReference type="PROSITE" id="PS50837"/>
    </source>
</evidence>
<dbReference type="Pfam" id="PF24883">
    <property type="entry name" value="NPHP3_N"/>
    <property type="match status" value="1"/>
</dbReference>
<dbReference type="AlphaFoldDB" id="A0A8S0WXN4"/>
<dbReference type="InterPro" id="IPR027417">
    <property type="entry name" value="P-loop_NTPase"/>
</dbReference>
<evidence type="ECO:0000313" key="3">
    <source>
        <dbReference type="EMBL" id="CAA7261308.1"/>
    </source>
</evidence>
<reference evidence="3 4" key="1">
    <citation type="submission" date="2020-01" db="EMBL/GenBank/DDBJ databases">
        <authorList>
            <person name="Gupta K D."/>
        </authorList>
    </citation>
    <scope>NUCLEOTIDE SEQUENCE [LARGE SCALE GENOMIC DNA]</scope>
</reference>
<sequence length="542" mass="61063">MTSSLVNVRKSLGLGAGGVSDGYENSPCVFSAQDPSPDGSMSARNLSINGGAFYNVNGNLYQLQEDVGSKGIDRLELHIAPEAFHNSEERYDPPKCHPLTRRRILEKLTSWIEEMAQEEFRTFWLYGSAGVGKSAIMQTIAELYHARGLLLASFFFSRTSTTRNNRSRLIPTLSYQLALSSPLLKEHINLTIANDPTIFERSLDVQIQSLLVGPLLEAYERQGSNSNCQLIIIDGLDECSTADDQCYILHGLTEAFRHPPLGISLMIASRPEQRILTAFHCGTLQTRSQRLSLDNHSLLSEAFIDIEVFLRHKFQEIKMSHPLRAYIPPEWPLNSYVGIILEKAAHHFIFVATVIRFVGCPRHRPAPRLQAICDASIKTEETPFAELDTLYSTILACVENIKPVIEVLGMLIFGTTPKSISFISTFLGYTPEEVRGYLMDMSSLIDLDVPDDAELRIFHASFSDFLTDKRRSKQYYIDHGLVHAHLAKLCLQHCDLRRQTELMVSGDVEKLQSTPVSWQNQSYARHSLLHHFVSAVPTRELR</sequence>
<keyword evidence="4" id="KW-1185">Reference proteome</keyword>
<name>A0A8S0WXN4_CYCAE</name>
<dbReference type="PROSITE" id="PS50837">
    <property type="entry name" value="NACHT"/>
    <property type="match status" value="1"/>
</dbReference>
<proteinExistence type="predicted"/>
<dbReference type="SUPFAM" id="SSF52540">
    <property type="entry name" value="P-loop containing nucleoside triphosphate hydrolases"/>
    <property type="match status" value="1"/>
</dbReference>
<keyword evidence="1" id="KW-0677">Repeat</keyword>
<evidence type="ECO:0000313" key="4">
    <source>
        <dbReference type="Proteomes" id="UP000467700"/>
    </source>
</evidence>